<name>A0ABV8DBG6_9BURK</name>
<protein>
    <submittedName>
        <fullName evidence="1">Winged helix-turn-helix domain-containing protein</fullName>
    </submittedName>
</protein>
<sequence>MTTRHYLGENTKAILNTLDANGPMSRDQVVAATGIERDTVRQYLRRCAFRGLVTADRTVNPPVFATKPGWQAFLVTTRPPDKPKKPRPEPVTTVAIARQTQPNSVFALGAHQ</sequence>
<dbReference type="SUPFAM" id="SSF46785">
    <property type="entry name" value="Winged helix' DNA-binding domain"/>
    <property type="match status" value="1"/>
</dbReference>
<proteinExistence type="predicted"/>
<dbReference type="RefSeq" id="WP_252635547.1">
    <property type="nucleotide sequence ID" value="NZ_JAMXAX010000009.1"/>
</dbReference>
<dbReference type="Proteomes" id="UP001595693">
    <property type="component" value="Unassembled WGS sequence"/>
</dbReference>
<gene>
    <name evidence="1" type="ORF">ACFOW3_13575</name>
</gene>
<evidence type="ECO:0000313" key="1">
    <source>
        <dbReference type="EMBL" id="MFC3935646.1"/>
    </source>
</evidence>
<dbReference type="Gene3D" id="1.10.10.10">
    <property type="entry name" value="Winged helix-like DNA-binding domain superfamily/Winged helix DNA-binding domain"/>
    <property type="match status" value="1"/>
</dbReference>
<accession>A0ABV8DBG6</accession>
<organism evidence="1 2">
    <name type="scientific">Acidovorax facilis</name>
    <dbReference type="NCBI Taxonomy" id="12917"/>
    <lineage>
        <taxon>Bacteria</taxon>
        <taxon>Pseudomonadati</taxon>
        <taxon>Pseudomonadota</taxon>
        <taxon>Betaproteobacteria</taxon>
        <taxon>Burkholderiales</taxon>
        <taxon>Comamonadaceae</taxon>
        <taxon>Acidovorax</taxon>
    </lineage>
</organism>
<evidence type="ECO:0000313" key="2">
    <source>
        <dbReference type="Proteomes" id="UP001595693"/>
    </source>
</evidence>
<dbReference type="Pfam" id="PF13412">
    <property type="entry name" value="HTH_24"/>
    <property type="match status" value="1"/>
</dbReference>
<keyword evidence="2" id="KW-1185">Reference proteome</keyword>
<dbReference type="InterPro" id="IPR036388">
    <property type="entry name" value="WH-like_DNA-bd_sf"/>
</dbReference>
<dbReference type="EMBL" id="JBHSAJ010000037">
    <property type="protein sequence ID" value="MFC3935646.1"/>
    <property type="molecule type" value="Genomic_DNA"/>
</dbReference>
<reference evidence="2" key="1">
    <citation type="journal article" date="2019" name="Int. J. Syst. Evol. Microbiol.">
        <title>The Global Catalogue of Microorganisms (GCM) 10K type strain sequencing project: providing services to taxonomists for standard genome sequencing and annotation.</title>
        <authorList>
            <consortium name="The Broad Institute Genomics Platform"/>
            <consortium name="The Broad Institute Genome Sequencing Center for Infectious Disease"/>
            <person name="Wu L."/>
            <person name="Ma J."/>
        </authorList>
    </citation>
    <scope>NUCLEOTIDE SEQUENCE [LARGE SCALE GENOMIC DNA]</scope>
    <source>
        <strain evidence="2">CCUG 2113</strain>
    </source>
</reference>
<comment type="caution">
    <text evidence="1">The sequence shown here is derived from an EMBL/GenBank/DDBJ whole genome shotgun (WGS) entry which is preliminary data.</text>
</comment>
<dbReference type="InterPro" id="IPR036390">
    <property type="entry name" value="WH_DNA-bd_sf"/>
</dbReference>